<evidence type="ECO:0000313" key="1">
    <source>
        <dbReference type="EMBL" id="ASZ74577.1"/>
    </source>
</evidence>
<keyword evidence="2" id="KW-1185">Reference proteome</keyword>
<dbReference type="SUPFAM" id="SSF75620">
    <property type="entry name" value="Release factor"/>
    <property type="match status" value="1"/>
</dbReference>
<gene>
    <name evidence="1" type="ORF">SEA_PHABBA_2</name>
</gene>
<name>A0A249XS59_9CAUD</name>
<dbReference type="EMBL" id="MF668280">
    <property type="protein sequence ID" value="ASZ74577.1"/>
    <property type="molecule type" value="Genomic_DNA"/>
</dbReference>
<dbReference type="InterPro" id="IPR045853">
    <property type="entry name" value="Pep_chain_release_fac_I_sf"/>
</dbReference>
<proteinExistence type="predicted"/>
<protein>
    <submittedName>
        <fullName evidence="1">RF-1 peptide chain release factor</fullName>
    </submittedName>
</protein>
<accession>A0A249XS59</accession>
<organism evidence="1 2">
    <name type="scientific">Mycobacterium phage Phabba</name>
    <dbReference type="NCBI Taxonomy" id="2027899"/>
    <lineage>
        <taxon>Viruses</taxon>
        <taxon>Duplodnaviria</taxon>
        <taxon>Heunggongvirae</taxon>
        <taxon>Uroviricota</taxon>
        <taxon>Caudoviricetes</taxon>
        <taxon>Ceeclamvirinae</taxon>
        <taxon>Myrnavirus</taxon>
        <taxon>Myrnavirus phabba</taxon>
        <taxon>Myranavirus phabba</taxon>
    </lineage>
</organism>
<sequence>MTHALPLQDRIAAKLNVLIEGIADHKMSDYSQEHLAKEIISDLCELILTIREKPQGSQVLEKDVRFDVYAQAVPGGEWGLRLTHIPTGIVIDADSSAHKSQIQARVAVLHELEARLKTKGWTSDDD</sequence>
<dbReference type="Proteomes" id="UP000226037">
    <property type="component" value="Segment"/>
</dbReference>
<reference evidence="2" key="1">
    <citation type="submission" date="2017-08" db="EMBL/GenBank/DDBJ databases">
        <authorList>
            <person name="de Groot N.N."/>
        </authorList>
    </citation>
    <scope>NUCLEOTIDE SEQUENCE [LARGE SCALE GENOMIC DNA]</scope>
</reference>
<evidence type="ECO:0000313" key="2">
    <source>
        <dbReference type="Proteomes" id="UP000226037"/>
    </source>
</evidence>